<keyword evidence="5" id="KW-0479">Metal-binding</keyword>
<sequence>MDFDEDDDIDSILATFECNASKNETEKSDACVEKPNLTLIQNEDLFSKETQANRIENTNELDVKQLFGDFSDSEDDCELNEYGKKIKQTLKRGRFDIGLSTTAKSESNAVSTKEHSRVSTISTNREIDAFLGIKVLNPRISFAEMKQLSYGRKLVKVSQMKHFVKGSKCTISGDWAVVGVVVQKAPQKLSKAGKMFSVFKLCDLSVTETTLNLYLFGNVNAVHWKMNVGSVIGLLNPEILEKREKRENVSLTIDDPLKLLYIGTSQELDFCKAQKKNGDICGSIINKSNGKHCLFHLKADYAKMCAQRQWESADNFAAKKKSFGSKPIGSSTSEKWPNDKGEKKQPIVDPLRLQQLKEEASMRKEREAQTLLKAIKAPLTLAAKNFSVIANLTESNDQNLNNEVGSKSAKEVLSKLNKNFSVVKQKPVLGKGLKLGDEIDFNQNSTKMKALQFLKSKPILKEDPNVTRRRLSLEKIMKKVEENIASDELEIKDEKKRKKENMVEAKRRKLEAMQEIMNRKSKHEAEVIQVEKDAEEKYFKYLEKKEMTEERMRNATEYKCKVVICNQCKYTAHSVSQLCVEKKHSYFNTTAVKRFFKCKSCSHRVYTFNCFYPTQPCRKCNDNSFEKTSMYNIKEPKEKELLIRGDEIPFLNR</sequence>
<dbReference type="InterPro" id="IPR055065">
    <property type="entry name" value="OB_MCM10"/>
</dbReference>
<evidence type="ECO:0000259" key="11">
    <source>
        <dbReference type="SMART" id="SM01280"/>
    </source>
</evidence>
<dbReference type="InterPro" id="IPR040184">
    <property type="entry name" value="Mcm10"/>
</dbReference>
<dbReference type="Gene3D" id="2.40.50.140">
    <property type="entry name" value="Nucleic acid-binding proteins"/>
    <property type="match status" value="1"/>
</dbReference>
<keyword evidence="6" id="KW-0863">Zinc-finger</keyword>
<dbReference type="PANTHER" id="PTHR13454">
    <property type="entry name" value="PROTEIN MCM10 HOMOLOG"/>
    <property type="match status" value="1"/>
</dbReference>
<dbReference type="InterPro" id="IPR012340">
    <property type="entry name" value="NA-bd_OB-fold"/>
</dbReference>
<dbReference type="PANTHER" id="PTHR13454:SF11">
    <property type="entry name" value="PROTEIN MCM10 HOMOLOG"/>
    <property type="match status" value="1"/>
</dbReference>
<dbReference type="Pfam" id="PF22379">
    <property type="entry name" value="OB_MCM10"/>
    <property type="match status" value="1"/>
</dbReference>
<dbReference type="AlphaFoldDB" id="A0A3S3P509"/>
<evidence type="ECO:0000313" key="13">
    <source>
        <dbReference type="EMBL" id="RWS04094.1"/>
    </source>
</evidence>
<name>A0A3S3P509_9ACAR</name>
<keyword evidence="4" id="KW-0235">DNA replication</keyword>
<keyword evidence="8" id="KW-0539">Nucleus</keyword>
<dbReference type="GO" id="GO:0043596">
    <property type="term" value="C:nuclear replication fork"/>
    <property type="evidence" value="ECO:0007669"/>
    <property type="project" value="TreeGrafter"/>
</dbReference>
<keyword evidence="14" id="KW-1185">Reference proteome</keyword>
<evidence type="ECO:0000256" key="4">
    <source>
        <dbReference type="ARBA" id="ARBA00022705"/>
    </source>
</evidence>
<comment type="subcellular location">
    <subcellularLocation>
        <location evidence="1">Nucleus</location>
    </subcellularLocation>
</comment>
<dbReference type="Proteomes" id="UP000285301">
    <property type="component" value="Unassembled WGS sequence"/>
</dbReference>
<feature type="domain" description="Replication factor Mcm10 C-terminal" evidence="11">
    <location>
        <begin position="311"/>
        <end position="653"/>
    </location>
</feature>
<dbReference type="EMBL" id="NCKU01005861">
    <property type="protein sequence ID" value="RWS04094.1"/>
    <property type="molecule type" value="Genomic_DNA"/>
</dbReference>
<feature type="region of interest" description="Disordered" evidence="10">
    <location>
        <begin position="321"/>
        <end position="348"/>
    </location>
</feature>
<dbReference type="GO" id="GO:0003697">
    <property type="term" value="F:single-stranded DNA binding"/>
    <property type="evidence" value="ECO:0007669"/>
    <property type="project" value="InterPro"/>
</dbReference>
<evidence type="ECO:0000256" key="9">
    <source>
        <dbReference type="SAM" id="Coils"/>
    </source>
</evidence>
<evidence type="ECO:0000256" key="1">
    <source>
        <dbReference type="ARBA" id="ARBA00004123"/>
    </source>
</evidence>
<dbReference type="GO" id="GO:0006270">
    <property type="term" value="P:DNA replication initiation"/>
    <property type="evidence" value="ECO:0007669"/>
    <property type="project" value="InterPro"/>
</dbReference>
<reference evidence="12 14" key="1">
    <citation type="journal article" date="2018" name="Gigascience">
        <title>Genomes of trombidid mites reveal novel predicted allergens and laterally-transferred genes associated with secondary metabolism.</title>
        <authorList>
            <person name="Dong X."/>
            <person name="Chaisiri K."/>
            <person name="Xia D."/>
            <person name="Armstrong S.D."/>
            <person name="Fang Y."/>
            <person name="Donnelly M.J."/>
            <person name="Kadowaki T."/>
            <person name="McGarry J.W."/>
            <person name="Darby A.C."/>
            <person name="Makepeace B.L."/>
        </authorList>
    </citation>
    <scope>NUCLEOTIDE SEQUENCE [LARGE SCALE GENOMIC DNA]</scope>
    <source>
        <strain evidence="12">UoL-WK</strain>
    </source>
</reference>
<evidence type="ECO:0000313" key="12">
    <source>
        <dbReference type="EMBL" id="RWS01042.1"/>
    </source>
</evidence>
<evidence type="ECO:0000256" key="2">
    <source>
        <dbReference type="ARBA" id="ARBA00009679"/>
    </source>
</evidence>
<evidence type="ECO:0000256" key="8">
    <source>
        <dbReference type="ARBA" id="ARBA00023242"/>
    </source>
</evidence>
<accession>A0A3S3P509</accession>
<dbReference type="InterPro" id="IPR015408">
    <property type="entry name" value="Znf_Mcm10/DnaG"/>
</dbReference>
<proteinExistence type="inferred from homology"/>
<keyword evidence="7" id="KW-0862">Zinc</keyword>
<dbReference type="GO" id="GO:0008270">
    <property type="term" value="F:zinc ion binding"/>
    <property type="evidence" value="ECO:0007669"/>
    <property type="project" value="UniProtKB-KW"/>
</dbReference>
<feature type="compositionally biased region" description="Basic and acidic residues" evidence="10">
    <location>
        <begin position="336"/>
        <end position="346"/>
    </location>
</feature>
<reference evidence="12" key="2">
    <citation type="submission" date="2018-11" db="EMBL/GenBank/DDBJ databases">
        <title>Trombidioid mite genomics.</title>
        <authorList>
            <person name="Dong X."/>
        </authorList>
    </citation>
    <scope>NUCLEOTIDE SEQUENCE</scope>
    <source>
        <strain evidence="12">UoL-WK</strain>
    </source>
</reference>
<dbReference type="Pfam" id="PF09329">
    <property type="entry name" value="zf-primase"/>
    <property type="match status" value="1"/>
</dbReference>
<dbReference type="GO" id="GO:0003688">
    <property type="term" value="F:DNA replication origin binding"/>
    <property type="evidence" value="ECO:0007669"/>
    <property type="project" value="TreeGrafter"/>
</dbReference>
<dbReference type="STRING" id="1965070.A0A3S3P509"/>
<protein>
    <recommendedName>
        <fullName evidence="3">Protein MCM10 homolog</fullName>
    </recommendedName>
</protein>
<evidence type="ECO:0000256" key="10">
    <source>
        <dbReference type="SAM" id="MobiDB-lite"/>
    </source>
</evidence>
<feature type="coiled-coil region" evidence="9">
    <location>
        <begin position="477"/>
        <end position="533"/>
    </location>
</feature>
<dbReference type="Pfam" id="PF24863">
    <property type="entry name" value="zf-CCCH_Mcm10"/>
    <property type="match status" value="1"/>
</dbReference>
<comment type="similarity">
    <text evidence="2">Belongs to the MCM10 family.</text>
</comment>
<gene>
    <name evidence="13" type="ORF">B4U79_07254</name>
    <name evidence="12" type="ORF">B4U79_08653</name>
</gene>
<evidence type="ECO:0000313" key="14">
    <source>
        <dbReference type="Proteomes" id="UP000285301"/>
    </source>
</evidence>
<keyword evidence="9" id="KW-0175">Coiled coil</keyword>
<evidence type="ECO:0000256" key="5">
    <source>
        <dbReference type="ARBA" id="ARBA00022723"/>
    </source>
</evidence>
<evidence type="ECO:0000256" key="6">
    <source>
        <dbReference type="ARBA" id="ARBA00022771"/>
    </source>
</evidence>
<dbReference type="InterPro" id="IPR015411">
    <property type="entry name" value="Rep_factor_Mcm10_C"/>
</dbReference>
<dbReference type="OrthoDB" id="273123at2759"/>
<comment type="caution">
    <text evidence="12">The sequence shown here is derived from an EMBL/GenBank/DDBJ whole genome shotgun (WGS) entry which is preliminary data.</text>
</comment>
<evidence type="ECO:0000256" key="3">
    <source>
        <dbReference type="ARBA" id="ARBA00017770"/>
    </source>
</evidence>
<dbReference type="SMART" id="SM01280">
    <property type="entry name" value="Mcm10"/>
    <property type="match status" value="1"/>
</dbReference>
<evidence type="ECO:0000256" key="7">
    <source>
        <dbReference type="ARBA" id="ARBA00022833"/>
    </source>
</evidence>
<dbReference type="EMBL" id="NCKU01009961">
    <property type="protein sequence ID" value="RWS01042.1"/>
    <property type="molecule type" value="Genomic_DNA"/>
</dbReference>
<organism evidence="12 14">
    <name type="scientific">Dinothrombium tinctorium</name>
    <dbReference type="NCBI Taxonomy" id="1965070"/>
    <lineage>
        <taxon>Eukaryota</taxon>
        <taxon>Metazoa</taxon>
        <taxon>Ecdysozoa</taxon>
        <taxon>Arthropoda</taxon>
        <taxon>Chelicerata</taxon>
        <taxon>Arachnida</taxon>
        <taxon>Acari</taxon>
        <taxon>Acariformes</taxon>
        <taxon>Trombidiformes</taxon>
        <taxon>Prostigmata</taxon>
        <taxon>Anystina</taxon>
        <taxon>Parasitengona</taxon>
        <taxon>Trombidioidea</taxon>
        <taxon>Trombidiidae</taxon>
        <taxon>Dinothrombium</taxon>
    </lineage>
</organism>